<dbReference type="SUPFAM" id="SSF55729">
    <property type="entry name" value="Acyl-CoA N-acyltransferases (Nat)"/>
    <property type="match status" value="1"/>
</dbReference>
<name>A0A5S4FKY9_9ACTN</name>
<dbReference type="OrthoDB" id="70840at2"/>
<comment type="caution">
    <text evidence="5">The sequence shown here is derived from an EMBL/GenBank/DDBJ whole genome shotgun (WGS) entry which is preliminary data.</text>
</comment>
<dbReference type="InterPro" id="IPR050832">
    <property type="entry name" value="Bact_Acetyltransf"/>
</dbReference>
<dbReference type="AlphaFoldDB" id="A0A5S4FKY9"/>
<protein>
    <submittedName>
        <fullName evidence="5">MarR family transcriptional regulator</fullName>
    </submittedName>
</protein>
<dbReference type="Pfam" id="PF12802">
    <property type="entry name" value="MarR_2"/>
    <property type="match status" value="1"/>
</dbReference>
<dbReference type="InterPro" id="IPR000835">
    <property type="entry name" value="HTH_MarR-typ"/>
</dbReference>
<dbReference type="PANTHER" id="PTHR43877:SF2">
    <property type="entry name" value="AMINOALKYLPHOSPHONATE N-ACETYLTRANSFERASE-RELATED"/>
    <property type="match status" value="1"/>
</dbReference>
<dbReference type="SUPFAM" id="SSF46785">
    <property type="entry name" value="Winged helix' DNA-binding domain"/>
    <property type="match status" value="1"/>
</dbReference>
<dbReference type="EMBL" id="VCKY01000043">
    <property type="protein sequence ID" value="TMR21396.1"/>
    <property type="molecule type" value="Genomic_DNA"/>
</dbReference>
<dbReference type="Gene3D" id="1.10.10.10">
    <property type="entry name" value="Winged helix-like DNA-binding domain superfamily/Winged helix DNA-binding domain"/>
    <property type="match status" value="1"/>
</dbReference>
<organism evidence="5 6">
    <name type="scientific">Nonomuraea turkmeniaca</name>
    <dbReference type="NCBI Taxonomy" id="103838"/>
    <lineage>
        <taxon>Bacteria</taxon>
        <taxon>Bacillati</taxon>
        <taxon>Actinomycetota</taxon>
        <taxon>Actinomycetes</taxon>
        <taxon>Streptosporangiales</taxon>
        <taxon>Streptosporangiaceae</taxon>
        <taxon>Nonomuraea</taxon>
    </lineage>
</organism>
<accession>A0A5S4FKY9</accession>
<dbReference type="GO" id="GO:0003700">
    <property type="term" value="F:DNA-binding transcription factor activity"/>
    <property type="evidence" value="ECO:0007669"/>
    <property type="project" value="InterPro"/>
</dbReference>
<dbReference type="InterPro" id="IPR036388">
    <property type="entry name" value="WH-like_DNA-bd_sf"/>
</dbReference>
<evidence type="ECO:0000256" key="2">
    <source>
        <dbReference type="ARBA" id="ARBA00023315"/>
    </source>
</evidence>
<dbReference type="PANTHER" id="PTHR43877">
    <property type="entry name" value="AMINOALKYLPHOSPHONATE N-ACETYLTRANSFERASE-RELATED-RELATED"/>
    <property type="match status" value="1"/>
</dbReference>
<evidence type="ECO:0000259" key="4">
    <source>
        <dbReference type="PROSITE" id="PS51186"/>
    </source>
</evidence>
<dbReference type="GO" id="GO:0016747">
    <property type="term" value="F:acyltransferase activity, transferring groups other than amino-acyl groups"/>
    <property type="evidence" value="ECO:0007669"/>
    <property type="project" value="InterPro"/>
</dbReference>
<evidence type="ECO:0000313" key="6">
    <source>
        <dbReference type="Proteomes" id="UP000309128"/>
    </source>
</evidence>
<dbReference type="Pfam" id="PF00583">
    <property type="entry name" value="Acetyltransf_1"/>
    <property type="match status" value="1"/>
</dbReference>
<dbReference type="InterPro" id="IPR016181">
    <property type="entry name" value="Acyl_CoA_acyltransferase"/>
</dbReference>
<dbReference type="InterPro" id="IPR036390">
    <property type="entry name" value="WH_DNA-bd_sf"/>
</dbReference>
<evidence type="ECO:0000256" key="1">
    <source>
        <dbReference type="ARBA" id="ARBA00022679"/>
    </source>
</evidence>
<dbReference type="PROSITE" id="PS50995">
    <property type="entry name" value="HTH_MARR_2"/>
    <property type="match status" value="1"/>
</dbReference>
<proteinExistence type="predicted"/>
<gene>
    <name evidence="5" type="ORF">ETD86_15300</name>
</gene>
<evidence type="ECO:0000313" key="5">
    <source>
        <dbReference type="EMBL" id="TMR21396.1"/>
    </source>
</evidence>
<dbReference type="PROSITE" id="PS51186">
    <property type="entry name" value="GNAT"/>
    <property type="match status" value="1"/>
</dbReference>
<evidence type="ECO:0000259" key="3">
    <source>
        <dbReference type="PROSITE" id="PS50995"/>
    </source>
</evidence>
<keyword evidence="6" id="KW-1185">Reference proteome</keyword>
<keyword evidence="1" id="KW-0808">Transferase</keyword>
<dbReference type="Gene3D" id="3.40.630.30">
    <property type="match status" value="1"/>
</dbReference>
<sequence>MDTSTIARVRRFQRNVTQRIGALDDRFLARDRPLGQARVLWEIGVTGIEVRALRARLELDSGYLSRLLRALEADGLVVVDDGGGSDGRVRTARLTPAGIAEREELDRRSDEAATTILDPLSDRQRDRLVAAMSEIERLLLAPAIAIEVLDPRHPHARHCVRAYVEELAGRFDGGFDPARGVSAGDDELRPPAGILLVATLRAEPIGCVALKLHPGGGYAHLKRMWVDPATRGLGLGRRLLAEAEGRAAASGLRTVRLETNRSLTEAIALYRSAGYREVAPFNDEPYAHHWFEKRFQEPAG</sequence>
<feature type="domain" description="HTH marR-type" evidence="3">
    <location>
        <begin position="1"/>
        <end position="137"/>
    </location>
</feature>
<dbReference type="SMART" id="SM00347">
    <property type="entry name" value="HTH_MARR"/>
    <property type="match status" value="1"/>
</dbReference>
<dbReference type="Proteomes" id="UP000309128">
    <property type="component" value="Unassembled WGS sequence"/>
</dbReference>
<dbReference type="RefSeq" id="WP_138666813.1">
    <property type="nucleotide sequence ID" value="NZ_VCKY01000043.1"/>
</dbReference>
<reference evidence="5 6" key="1">
    <citation type="submission" date="2019-05" db="EMBL/GenBank/DDBJ databases">
        <title>Draft genome sequence of Nonomuraea turkmeniaca DSM 43926.</title>
        <authorList>
            <person name="Saricaoglu S."/>
            <person name="Isik K."/>
        </authorList>
    </citation>
    <scope>NUCLEOTIDE SEQUENCE [LARGE SCALE GENOMIC DNA]</scope>
    <source>
        <strain evidence="5 6">DSM 43926</strain>
    </source>
</reference>
<feature type="domain" description="N-acetyltransferase" evidence="4">
    <location>
        <begin position="154"/>
        <end position="296"/>
    </location>
</feature>
<keyword evidence="2" id="KW-0012">Acyltransferase</keyword>
<dbReference type="InterPro" id="IPR000182">
    <property type="entry name" value="GNAT_dom"/>
</dbReference>